<feature type="compositionally biased region" description="Basic and acidic residues" evidence="1">
    <location>
        <begin position="14"/>
        <end position="23"/>
    </location>
</feature>
<evidence type="ECO:0000256" key="1">
    <source>
        <dbReference type="SAM" id="MobiDB-lite"/>
    </source>
</evidence>
<gene>
    <name evidence="2" type="ORF">H257_18378</name>
</gene>
<sequence length="141" mass="15614">METELLSKTWVEASEDRIKDKNQSKAKATAKPANVNVNVMEATPMEPNDTGESGATMERNKISTKEMASKKAPPMAKSVATVSTYGKAKFNSTPKITRTVWQLPNTATDGKQSLPDAWSEARRDCNAFNWPIQAIRRRNQG</sequence>
<evidence type="ECO:0000313" key="2">
    <source>
        <dbReference type="EMBL" id="ETV64803.1"/>
    </source>
</evidence>
<name>W4FDJ7_APHAT</name>
<dbReference type="EMBL" id="KI913271">
    <property type="protein sequence ID" value="ETV64803.1"/>
    <property type="molecule type" value="Genomic_DNA"/>
</dbReference>
<dbReference type="GeneID" id="20820374"/>
<accession>W4FDJ7</accession>
<dbReference type="RefSeq" id="XP_009845722.1">
    <property type="nucleotide sequence ID" value="XM_009847420.1"/>
</dbReference>
<dbReference type="VEuPathDB" id="FungiDB:H257_18378"/>
<protein>
    <submittedName>
        <fullName evidence="2">Uncharacterized protein</fullName>
    </submittedName>
</protein>
<reference evidence="2" key="1">
    <citation type="submission" date="2013-12" db="EMBL/GenBank/DDBJ databases">
        <title>The Genome Sequence of Aphanomyces astaci APO3.</title>
        <authorList>
            <consortium name="The Broad Institute Genomics Platform"/>
            <person name="Russ C."/>
            <person name="Tyler B."/>
            <person name="van West P."/>
            <person name="Dieguez-Uribeondo J."/>
            <person name="Young S.K."/>
            <person name="Zeng Q."/>
            <person name="Gargeya S."/>
            <person name="Fitzgerald M."/>
            <person name="Abouelleil A."/>
            <person name="Alvarado L."/>
            <person name="Chapman S.B."/>
            <person name="Gainer-Dewar J."/>
            <person name="Goldberg J."/>
            <person name="Griggs A."/>
            <person name="Gujja S."/>
            <person name="Hansen M."/>
            <person name="Howarth C."/>
            <person name="Imamovic A."/>
            <person name="Ireland A."/>
            <person name="Larimer J."/>
            <person name="McCowan C."/>
            <person name="Murphy C."/>
            <person name="Pearson M."/>
            <person name="Poon T.W."/>
            <person name="Priest M."/>
            <person name="Roberts A."/>
            <person name="Saif S."/>
            <person name="Shea T."/>
            <person name="Sykes S."/>
            <person name="Wortman J."/>
            <person name="Nusbaum C."/>
            <person name="Birren B."/>
        </authorList>
    </citation>
    <scope>NUCLEOTIDE SEQUENCE [LARGE SCALE GENOMIC DNA]</scope>
    <source>
        <strain evidence="2">APO3</strain>
    </source>
</reference>
<dbReference type="AlphaFoldDB" id="W4FDJ7"/>
<feature type="region of interest" description="Disordered" evidence="1">
    <location>
        <begin position="1"/>
        <end position="57"/>
    </location>
</feature>
<organism evidence="2">
    <name type="scientific">Aphanomyces astaci</name>
    <name type="common">Crayfish plague agent</name>
    <dbReference type="NCBI Taxonomy" id="112090"/>
    <lineage>
        <taxon>Eukaryota</taxon>
        <taxon>Sar</taxon>
        <taxon>Stramenopiles</taxon>
        <taxon>Oomycota</taxon>
        <taxon>Saprolegniomycetes</taxon>
        <taxon>Saprolegniales</taxon>
        <taxon>Verrucalvaceae</taxon>
        <taxon>Aphanomyces</taxon>
    </lineage>
</organism>
<proteinExistence type="predicted"/>